<dbReference type="AlphaFoldDB" id="A0A1E7YYP7"/>
<evidence type="ECO:0000313" key="2">
    <source>
        <dbReference type="EMBL" id="OFC61641.1"/>
    </source>
</evidence>
<organism evidence="2 4">
    <name type="scientific">Candidatus Erwinia dacicola</name>
    <dbReference type="NCBI Taxonomy" id="252393"/>
    <lineage>
        <taxon>Bacteria</taxon>
        <taxon>Pseudomonadati</taxon>
        <taxon>Pseudomonadota</taxon>
        <taxon>Gammaproteobacteria</taxon>
        <taxon>Enterobacterales</taxon>
        <taxon>Erwiniaceae</taxon>
        <taxon>Erwinia</taxon>
    </lineage>
</organism>
<dbReference type="EMBL" id="LJAM02000001">
    <property type="protein sequence ID" value="RAP73136.1"/>
    <property type="molecule type" value="Genomic_DNA"/>
</dbReference>
<reference evidence="2 4" key="1">
    <citation type="submission" date="2016-07" db="EMBL/GenBank/DDBJ databases">
        <authorList>
            <person name="Yuval B."/>
        </authorList>
    </citation>
    <scope>NUCLEOTIDE SEQUENCE [LARGE SCALE GENOMIC DNA]</scope>
    <source>
        <strain evidence="2 4">IL</strain>
    </source>
</reference>
<dbReference type="InterPro" id="IPR024402">
    <property type="entry name" value="DUF2726"/>
</dbReference>
<sequence>MNAGVVVFIVSLLALILLLSCVLKQKRPHAPLIRRLREAGVRVGDTEQLMAGGVFWERQAQLMTDREVHFMQGLFRAVDMRRWYLCPQVRVADIVQITPRVRGRSRTWWKLFHMAAQWHCDVVIVDRRTFRVVAAVELGDASHLKKSRCRRDILLDEVMRQAGMPLLRSRDARELQRMIRDFLTALEAESGVSDAITQQKAG</sequence>
<accession>A0A1E7YYP7</accession>
<reference evidence="3 5" key="2">
    <citation type="submission" date="2018-04" db="EMBL/GenBank/DDBJ databases">
        <title>Genomes of the Obligate Erwinia dacicola and Facultative Enterobacter sp. OLF Endosymbionts of the Olive Fruit fly, Bactrocera oleae.</title>
        <authorList>
            <person name="Estes A.M."/>
            <person name="Hearn D.J."/>
            <person name="Agarwal S."/>
            <person name="Pierson E.A."/>
            <person name="Dunning-Hotopp J.C."/>
        </authorList>
    </citation>
    <scope>NUCLEOTIDE SEQUENCE [LARGE SCALE GENOMIC DNA]</scope>
    <source>
        <strain evidence="3 5">Oroville</strain>
    </source>
</reference>
<dbReference type="Proteomes" id="UP000243534">
    <property type="component" value="Unassembled WGS sequence"/>
</dbReference>
<name>A0A1E7YYP7_9GAMM</name>
<dbReference type="EMBL" id="MAYS01000363">
    <property type="protein sequence ID" value="OFC61641.1"/>
    <property type="molecule type" value="Genomic_DNA"/>
</dbReference>
<proteinExistence type="predicted"/>
<dbReference type="Pfam" id="PF10881">
    <property type="entry name" value="DUF2726"/>
    <property type="match status" value="1"/>
</dbReference>
<evidence type="ECO:0000259" key="1">
    <source>
        <dbReference type="Pfam" id="PF10881"/>
    </source>
</evidence>
<dbReference type="Proteomes" id="UP000244334">
    <property type="component" value="Unassembled WGS sequence"/>
</dbReference>
<evidence type="ECO:0000313" key="4">
    <source>
        <dbReference type="Proteomes" id="UP000243534"/>
    </source>
</evidence>
<dbReference type="RefSeq" id="WP_070135294.1">
    <property type="nucleotide sequence ID" value="NZ_LJAM02000001.1"/>
</dbReference>
<evidence type="ECO:0000313" key="3">
    <source>
        <dbReference type="EMBL" id="RAP73136.1"/>
    </source>
</evidence>
<gene>
    <name evidence="3" type="ORF">ACZ87_00013</name>
    <name evidence="2" type="ORF">BBW68_12160</name>
</gene>
<evidence type="ECO:0000313" key="5">
    <source>
        <dbReference type="Proteomes" id="UP000244334"/>
    </source>
</evidence>
<comment type="caution">
    <text evidence="2">The sequence shown here is derived from an EMBL/GenBank/DDBJ whole genome shotgun (WGS) entry which is preliminary data.</text>
</comment>
<protein>
    <recommendedName>
        <fullName evidence="1">DUF2726 domain-containing protein</fullName>
    </recommendedName>
</protein>
<keyword evidence="5" id="KW-1185">Reference proteome</keyword>
<dbReference type="OrthoDB" id="5782056at2"/>
<feature type="domain" description="DUF2726" evidence="1">
    <location>
        <begin position="60"/>
        <end position="181"/>
    </location>
</feature>